<dbReference type="Gene3D" id="3.10.100.10">
    <property type="entry name" value="Mannose-Binding Protein A, subunit A"/>
    <property type="match status" value="2"/>
</dbReference>
<dbReference type="PROSITE" id="PS50041">
    <property type="entry name" value="C_TYPE_LECTIN_2"/>
    <property type="match status" value="2"/>
</dbReference>
<protein>
    <recommendedName>
        <fullName evidence="1">C-type lectin domain-containing protein</fullName>
    </recommendedName>
</protein>
<dbReference type="OrthoDB" id="6158016at2759"/>
<dbReference type="InterPro" id="IPR016186">
    <property type="entry name" value="C-type_lectin-like/link_sf"/>
</dbReference>
<dbReference type="InterPro" id="IPR050111">
    <property type="entry name" value="C-type_lectin/snaclec_domain"/>
</dbReference>
<dbReference type="PANTHER" id="PTHR22803">
    <property type="entry name" value="MANNOSE, PHOSPHOLIPASE, LECTIN RECEPTOR RELATED"/>
    <property type="match status" value="1"/>
</dbReference>
<proteinExistence type="predicted"/>
<name>A0A6J8C2L6_MYTCO</name>
<dbReference type="Pfam" id="PF00059">
    <property type="entry name" value="Lectin_C"/>
    <property type="match status" value="2"/>
</dbReference>
<dbReference type="SUPFAM" id="SSF56436">
    <property type="entry name" value="C-type lectin-like"/>
    <property type="match status" value="2"/>
</dbReference>
<evidence type="ECO:0000313" key="2">
    <source>
        <dbReference type="EMBL" id="CAC5390032.1"/>
    </source>
</evidence>
<feature type="domain" description="C-type lectin" evidence="1">
    <location>
        <begin position="171"/>
        <end position="287"/>
    </location>
</feature>
<organism evidence="2 3">
    <name type="scientific">Mytilus coruscus</name>
    <name type="common">Sea mussel</name>
    <dbReference type="NCBI Taxonomy" id="42192"/>
    <lineage>
        <taxon>Eukaryota</taxon>
        <taxon>Metazoa</taxon>
        <taxon>Spiralia</taxon>
        <taxon>Lophotrochozoa</taxon>
        <taxon>Mollusca</taxon>
        <taxon>Bivalvia</taxon>
        <taxon>Autobranchia</taxon>
        <taxon>Pteriomorphia</taxon>
        <taxon>Mytilida</taxon>
        <taxon>Mytiloidea</taxon>
        <taxon>Mytilidae</taxon>
        <taxon>Mytilinae</taxon>
        <taxon>Mytilus</taxon>
    </lineage>
</organism>
<dbReference type="Proteomes" id="UP000507470">
    <property type="component" value="Unassembled WGS sequence"/>
</dbReference>
<dbReference type="SMART" id="SM00034">
    <property type="entry name" value="CLECT"/>
    <property type="match status" value="2"/>
</dbReference>
<dbReference type="AlphaFoldDB" id="A0A6J8C2L6"/>
<sequence length="475" mass="53546">MKSNQILCEYTKSYIDTRWHFLNGINILHEDILKLVLDDFEKLKLLKTDRTTVSKADESSQNLTQSAKNYFAYGNTAMTTSLRYVWLATVIVVCIDSSVQSTVSDGNSNCTNRKGLNDGLAKLNASIEVAEKTCTQIAGLKEGVAKLIAYLAAAEKTCTPTAECPVDWILHENSCYYFSYDLTTWSTARTECQNKGGYLVEVDNDRENAWLVSKLKDEVWIGLTDIQTEGIWRWQTGSSSNYSNWQSGEPNGGRRENCAYYCKTKCHKTYVGWNDRPCTVPIGYVSINATYLWCVAVIVVFNCGAVQSVDTDCDTLCANLKDLKDGVAKINAYIAEAEKKCTPKSVCPVDWILHGKSCYYFSYNLTSWNNAKIECANRGGYLVEVDNDQENLWLVSMLKDDVWIGLTDSKSEGQWRWNTGSSSTYTNWQSGEPNGGRGENCVHYCDKSCHKSYYAWNDRSCTYPTGYACERHLDN</sequence>
<keyword evidence="3" id="KW-1185">Reference proteome</keyword>
<dbReference type="InterPro" id="IPR016187">
    <property type="entry name" value="CTDL_fold"/>
</dbReference>
<reference evidence="2 3" key="1">
    <citation type="submission" date="2020-06" db="EMBL/GenBank/DDBJ databases">
        <authorList>
            <person name="Li R."/>
            <person name="Bekaert M."/>
        </authorList>
    </citation>
    <scope>NUCLEOTIDE SEQUENCE [LARGE SCALE GENOMIC DNA]</scope>
    <source>
        <strain evidence="3">wild</strain>
    </source>
</reference>
<evidence type="ECO:0000259" key="1">
    <source>
        <dbReference type="PROSITE" id="PS50041"/>
    </source>
</evidence>
<dbReference type="InterPro" id="IPR001304">
    <property type="entry name" value="C-type_lectin-like"/>
</dbReference>
<feature type="domain" description="C-type lectin" evidence="1">
    <location>
        <begin position="354"/>
        <end position="470"/>
    </location>
</feature>
<evidence type="ECO:0000313" key="3">
    <source>
        <dbReference type="Proteomes" id="UP000507470"/>
    </source>
</evidence>
<dbReference type="EMBL" id="CACVKT020004442">
    <property type="protein sequence ID" value="CAC5390032.1"/>
    <property type="molecule type" value="Genomic_DNA"/>
</dbReference>
<accession>A0A6J8C2L6</accession>
<gene>
    <name evidence="2" type="ORF">MCOR_25158</name>
</gene>